<gene>
    <name evidence="1" type="ORF">RBI15_04770</name>
</gene>
<dbReference type="Proteomes" id="UP001243496">
    <property type="component" value="Chromosome"/>
</dbReference>
<sequence length="139" mass="16263">MFDVKSGITKTQFKDAVKKAIICTIMSHPERISDNCINDEEVASILVRFYKKIFRKVYGEKEESKECIDINEVDEIYVIAFDCLYKDDGITPNYVIYQENMLCLTSINALYEILRSKIEDDYCELERDIDGLLNMWSDD</sequence>
<reference evidence="1" key="1">
    <citation type="submission" date="2023-08" db="EMBL/GenBank/DDBJ databases">
        <title>Complete Genome Sequences of butyrate producing Anaerostipes hadrus strains BA1 and GIF7 isolated from the terminal ileum of a healthy lean male.</title>
        <authorList>
            <person name="Low A."/>
            <person name="Sheludchenko M."/>
            <person name="Cheng H.E."/>
            <person name="Koh X.Q."/>
            <person name="Lee J."/>
        </authorList>
    </citation>
    <scope>NUCLEOTIDE SEQUENCE</scope>
    <source>
        <strain evidence="1">BA1</strain>
    </source>
</reference>
<name>A0AAQ3JJZ4_ANAHA</name>
<protein>
    <submittedName>
        <fullName evidence="1">Uncharacterized protein</fullName>
    </submittedName>
</protein>
<evidence type="ECO:0000313" key="1">
    <source>
        <dbReference type="EMBL" id="WMD17410.1"/>
    </source>
</evidence>
<accession>A0AAQ3JJZ4</accession>
<dbReference type="EMBL" id="CP132968">
    <property type="protein sequence ID" value="WMD17410.1"/>
    <property type="molecule type" value="Genomic_DNA"/>
</dbReference>
<proteinExistence type="predicted"/>
<evidence type="ECO:0000313" key="2">
    <source>
        <dbReference type="Proteomes" id="UP001243496"/>
    </source>
</evidence>
<dbReference type="RefSeq" id="WP_306857875.1">
    <property type="nucleotide sequence ID" value="NZ_CP132968.1"/>
</dbReference>
<dbReference type="AlphaFoldDB" id="A0AAQ3JJZ4"/>
<organism evidence="1 2">
    <name type="scientific">Anaerostipes hadrus</name>
    <dbReference type="NCBI Taxonomy" id="649756"/>
    <lineage>
        <taxon>Bacteria</taxon>
        <taxon>Bacillati</taxon>
        <taxon>Bacillota</taxon>
        <taxon>Clostridia</taxon>
        <taxon>Lachnospirales</taxon>
        <taxon>Lachnospiraceae</taxon>
        <taxon>Anaerostipes</taxon>
    </lineage>
</organism>
<dbReference type="GeneID" id="92740692"/>